<dbReference type="RefSeq" id="WP_093795885.1">
    <property type="nucleotide sequence ID" value="NZ_CP155571.1"/>
</dbReference>
<gene>
    <name evidence="1" type="ORF">SPACI_014310</name>
</gene>
<evidence type="ECO:0008006" key="3">
    <source>
        <dbReference type="Google" id="ProtNLM"/>
    </source>
</evidence>
<keyword evidence="2" id="KW-1185">Reference proteome</keyword>
<dbReference type="InterPro" id="IPR036412">
    <property type="entry name" value="HAD-like_sf"/>
</dbReference>
<accession>A0ABZ3J037</accession>
<protein>
    <recommendedName>
        <fullName evidence="3">Polynucleotide kinase</fullName>
    </recommendedName>
</protein>
<evidence type="ECO:0000313" key="1">
    <source>
        <dbReference type="EMBL" id="XFO71416.1"/>
    </source>
</evidence>
<dbReference type="Gene3D" id="3.40.50.1000">
    <property type="entry name" value="HAD superfamily/HAD-like"/>
    <property type="match status" value="1"/>
</dbReference>
<evidence type="ECO:0000313" key="2">
    <source>
        <dbReference type="Proteomes" id="UP000216052"/>
    </source>
</evidence>
<dbReference type="InterPro" id="IPR023214">
    <property type="entry name" value="HAD_sf"/>
</dbReference>
<sequence length="115" mass="13006">MAKTVVLDFDGVIHSYTSGWKGVDVIPDPPVDGIQEAIKEIRKYYKVVVVSTRCFQEGGLEAVRNWLDKYGITVDEVLAHKPPAIVYVDDRALTFDGDAPGLLRKIRRFKTWQGR</sequence>
<organism evidence="1 2">
    <name type="scientific">Sporomusa acidovorans (strain ATCC 49682 / DSM 3132 / Mol)</name>
    <dbReference type="NCBI Taxonomy" id="1123286"/>
    <lineage>
        <taxon>Bacteria</taxon>
        <taxon>Bacillati</taxon>
        <taxon>Bacillota</taxon>
        <taxon>Negativicutes</taxon>
        <taxon>Selenomonadales</taxon>
        <taxon>Sporomusaceae</taxon>
        <taxon>Sporomusa</taxon>
    </lineage>
</organism>
<dbReference type="Proteomes" id="UP000216052">
    <property type="component" value="Chromosome"/>
</dbReference>
<dbReference type="SUPFAM" id="SSF56784">
    <property type="entry name" value="HAD-like"/>
    <property type="match status" value="1"/>
</dbReference>
<dbReference type="EMBL" id="CP155571">
    <property type="protein sequence ID" value="XFO71416.1"/>
    <property type="molecule type" value="Genomic_DNA"/>
</dbReference>
<name>A0ABZ3J037_SPOA4</name>
<proteinExistence type="predicted"/>
<reference evidence="1" key="1">
    <citation type="submission" date="2024-05" db="EMBL/GenBank/DDBJ databases">
        <title>Isolation and characterization of Sporomusa carbonis sp. nov., a carboxydotrophic hydrogenogen in the genus of Sporomusa isolated from a charcoal burning pile.</title>
        <authorList>
            <person name="Boeer T."/>
            <person name="Rosenbaum F."/>
            <person name="Eysell L."/>
            <person name="Mueller V."/>
            <person name="Daniel R."/>
            <person name="Poehlein A."/>
        </authorList>
    </citation>
    <scope>NUCLEOTIDE SEQUENCE [LARGE SCALE GENOMIC DNA]</scope>
    <source>
        <strain evidence="1">DSM 3132</strain>
    </source>
</reference>